<dbReference type="AlphaFoldDB" id="A0A4U0WFE4"/>
<dbReference type="EMBL" id="NAJQ01001327">
    <property type="protein sequence ID" value="TKA60736.1"/>
    <property type="molecule type" value="Genomic_DNA"/>
</dbReference>
<dbReference type="Gene3D" id="3.40.50.1820">
    <property type="entry name" value="alpha/beta hydrolase"/>
    <property type="match status" value="1"/>
</dbReference>
<keyword evidence="6 8" id="KW-1015">Disulfide bond</keyword>
<evidence type="ECO:0000256" key="2">
    <source>
        <dbReference type="ARBA" id="ARBA00013095"/>
    </source>
</evidence>
<gene>
    <name evidence="9" type="ORF">B0A55_10606</name>
</gene>
<feature type="disulfide bond" evidence="8">
    <location>
        <begin position="45"/>
        <end position="52"/>
    </location>
</feature>
<reference evidence="9 10" key="1">
    <citation type="submission" date="2017-03" db="EMBL/GenBank/DDBJ databases">
        <title>Genomes of endolithic fungi from Antarctica.</title>
        <authorList>
            <person name="Coleine C."/>
            <person name="Masonjones S."/>
            <person name="Stajich J.E."/>
        </authorList>
    </citation>
    <scope>NUCLEOTIDE SEQUENCE [LARGE SCALE GENOMIC DNA]</scope>
    <source>
        <strain evidence="9 10">CCFEE 5184</strain>
    </source>
</reference>
<dbReference type="PANTHER" id="PTHR48250:SF2">
    <property type="entry name" value="CUTINASE"/>
    <property type="match status" value="1"/>
</dbReference>
<dbReference type="InterPro" id="IPR029058">
    <property type="entry name" value="AB_hydrolase_fold"/>
</dbReference>
<comment type="similarity">
    <text evidence="1">Belongs to the cutinase family.</text>
</comment>
<evidence type="ECO:0000313" key="10">
    <source>
        <dbReference type="Proteomes" id="UP000309340"/>
    </source>
</evidence>
<sequence>MVVHAAFTSGGLSASDVSSAVLYGDPEFKTGSVGDLPASKVKEFCASGDGVCEGGGFDITAAHL</sequence>
<organism evidence="9 10">
    <name type="scientific">Friedmanniomyces simplex</name>
    <dbReference type="NCBI Taxonomy" id="329884"/>
    <lineage>
        <taxon>Eukaryota</taxon>
        <taxon>Fungi</taxon>
        <taxon>Dikarya</taxon>
        <taxon>Ascomycota</taxon>
        <taxon>Pezizomycotina</taxon>
        <taxon>Dothideomycetes</taxon>
        <taxon>Dothideomycetidae</taxon>
        <taxon>Mycosphaerellales</taxon>
        <taxon>Teratosphaeriaceae</taxon>
        <taxon>Friedmanniomyces</taxon>
    </lineage>
</organism>
<name>A0A4U0WFE4_9PEZI</name>
<protein>
    <recommendedName>
        <fullName evidence="2">cutinase</fullName>
        <ecNumber evidence="2">3.1.1.74</ecNumber>
    </recommendedName>
</protein>
<evidence type="ECO:0000256" key="4">
    <source>
        <dbReference type="ARBA" id="ARBA00022729"/>
    </source>
</evidence>
<keyword evidence="10" id="KW-1185">Reference proteome</keyword>
<evidence type="ECO:0000256" key="8">
    <source>
        <dbReference type="PIRSR" id="PIRSR611150-2"/>
    </source>
</evidence>
<dbReference type="Pfam" id="PF01083">
    <property type="entry name" value="Cutinase"/>
    <property type="match status" value="1"/>
</dbReference>
<dbReference type="GO" id="GO:0050525">
    <property type="term" value="F:cutinase activity"/>
    <property type="evidence" value="ECO:0007669"/>
    <property type="project" value="UniProtKB-EC"/>
</dbReference>
<dbReference type="GO" id="GO:0016052">
    <property type="term" value="P:carbohydrate catabolic process"/>
    <property type="evidence" value="ECO:0007669"/>
    <property type="project" value="TreeGrafter"/>
</dbReference>
<dbReference type="Proteomes" id="UP000309340">
    <property type="component" value="Unassembled WGS sequence"/>
</dbReference>
<keyword evidence="3" id="KW-0719">Serine esterase</keyword>
<accession>A0A4U0WFE4</accession>
<keyword evidence="5" id="KW-0378">Hydrolase</keyword>
<comment type="caution">
    <text evidence="9">The sequence shown here is derived from an EMBL/GenBank/DDBJ whole genome shotgun (WGS) entry which is preliminary data.</text>
</comment>
<dbReference type="PANTHER" id="PTHR48250">
    <property type="entry name" value="CUTINASE 2-RELATED"/>
    <property type="match status" value="1"/>
</dbReference>
<dbReference type="EC" id="3.1.1.74" evidence="2"/>
<dbReference type="OrthoDB" id="2975078at2759"/>
<evidence type="ECO:0000256" key="5">
    <source>
        <dbReference type="ARBA" id="ARBA00022801"/>
    </source>
</evidence>
<dbReference type="InterPro" id="IPR000675">
    <property type="entry name" value="Cutinase/axe"/>
</dbReference>
<keyword evidence="4" id="KW-0732">Signal</keyword>
<proteinExistence type="inferred from homology"/>
<dbReference type="STRING" id="329884.A0A4U0WFE4"/>
<comment type="catalytic activity">
    <reaction evidence="7">
        <text>cutin + H2O = cutin monomers.</text>
        <dbReference type="EC" id="3.1.1.74"/>
    </reaction>
</comment>
<evidence type="ECO:0000256" key="1">
    <source>
        <dbReference type="ARBA" id="ARBA00007534"/>
    </source>
</evidence>
<evidence type="ECO:0000313" key="9">
    <source>
        <dbReference type="EMBL" id="TKA60736.1"/>
    </source>
</evidence>
<evidence type="ECO:0000256" key="7">
    <source>
        <dbReference type="ARBA" id="ARBA00034045"/>
    </source>
</evidence>
<dbReference type="InterPro" id="IPR011150">
    <property type="entry name" value="Cutinase_monf"/>
</dbReference>
<dbReference type="GO" id="GO:0005576">
    <property type="term" value="C:extracellular region"/>
    <property type="evidence" value="ECO:0007669"/>
    <property type="project" value="InterPro"/>
</dbReference>
<evidence type="ECO:0000256" key="6">
    <source>
        <dbReference type="ARBA" id="ARBA00023157"/>
    </source>
</evidence>
<evidence type="ECO:0000256" key="3">
    <source>
        <dbReference type="ARBA" id="ARBA00022487"/>
    </source>
</evidence>